<reference evidence="2" key="1">
    <citation type="submission" date="2019-04" db="EMBL/GenBank/DDBJ databases">
        <title>Sequencing of skin fungus with MAO and IRED activity.</title>
        <authorList>
            <person name="Marsaioli A.J."/>
            <person name="Bonatto J.M.C."/>
            <person name="Reis Junior O."/>
        </authorList>
    </citation>
    <scope>NUCLEOTIDE SEQUENCE</scope>
    <source>
        <strain evidence="2">28M1</strain>
    </source>
</reference>
<dbReference type="EMBL" id="SWKV01000095">
    <property type="protein sequence ID" value="KAF3032661.1"/>
    <property type="molecule type" value="Genomic_DNA"/>
</dbReference>
<name>A0A9P5BW47_9PLEO</name>
<evidence type="ECO:0000313" key="3">
    <source>
        <dbReference type="Proteomes" id="UP000758155"/>
    </source>
</evidence>
<dbReference type="InterPro" id="IPR010730">
    <property type="entry name" value="HET"/>
</dbReference>
<gene>
    <name evidence="2" type="ORF">E8E12_003829</name>
</gene>
<evidence type="ECO:0000259" key="1">
    <source>
        <dbReference type="Pfam" id="PF06985"/>
    </source>
</evidence>
<protein>
    <recommendedName>
        <fullName evidence="1">Heterokaryon incompatibility domain-containing protein</fullName>
    </recommendedName>
</protein>
<feature type="domain" description="Heterokaryon incompatibility" evidence="1">
    <location>
        <begin position="96"/>
        <end position="213"/>
    </location>
</feature>
<dbReference type="AlphaFoldDB" id="A0A9P5BW47"/>
<keyword evidence="3" id="KW-1185">Reference proteome</keyword>
<organism evidence="2 3">
    <name type="scientific">Didymella heteroderae</name>
    <dbReference type="NCBI Taxonomy" id="1769908"/>
    <lineage>
        <taxon>Eukaryota</taxon>
        <taxon>Fungi</taxon>
        <taxon>Dikarya</taxon>
        <taxon>Ascomycota</taxon>
        <taxon>Pezizomycotina</taxon>
        <taxon>Dothideomycetes</taxon>
        <taxon>Pleosporomycetidae</taxon>
        <taxon>Pleosporales</taxon>
        <taxon>Pleosporineae</taxon>
        <taxon>Didymellaceae</taxon>
        <taxon>Didymella</taxon>
    </lineage>
</organism>
<proteinExistence type="predicted"/>
<sequence>MKYDLNLTFGEIFNNDHSALLDQLIGIQHHKAKREASEKWAKNLRFIDIFNAPSLSDVYQQPPPWLPLPPKTLVLPLTNQQQDDGSPYVAFPNPYIERAIIFAQAKGIGKLWADVECIYQRPEDGEEDKKLGIQIMDAVYGSSDLSLGLLTPGPIHQSEVALLPDLLSGSVFVNFETTDTSAFKSGTKFLELQTLILRILSHPRWSRGWIFQEDHFSS</sequence>
<dbReference type="OrthoDB" id="270167at2759"/>
<dbReference type="Pfam" id="PF06985">
    <property type="entry name" value="HET"/>
    <property type="match status" value="1"/>
</dbReference>
<dbReference type="Proteomes" id="UP000758155">
    <property type="component" value="Unassembled WGS sequence"/>
</dbReference>
<accession>A0A9P5BW47</accession>
<evidence type="ECO:0000313" key="2">
    <source>
        <dbReference type="EMBL" id="KAF3032661.1"/>
    </source>
</evidence>
<comment type="caution">
    <text evidence="2">The sequence shown here is derived from an EMBL/GenBank/DDBJ whole genome shotgun (WGS) entry which is preliminary data.</text>
</comment>